<dbReference type="Proteomes" id="UP001231189">
    <property type="component" value="Unassembled WGS sequence"/>
</dbReference>
<protein>
    <recommendedName>
        <fullName evidence="3">DC1 domain-containing protein</fullName>
    </recommendedName>
</protein>
<accession>A0AAD8SIV6</accession>
<dbReference type="EMBL" id="JAUUTY010000004">
    <property type="protein sequence ID" value="KAK1652211.1"/>
    <property type="molecule type" value="Genomic_DNA"/>
</dbReference>
<evidence type="ECO:0000313" key="1">
    <source>
        <dbReference type="EMBL" id="KAK1652211.1"/>
    </source>
</evidence>
<proteinExistence type="predicted"/>
<keyword evidence="2" id="KW-1185">Reference proteome</keyword>
<name>A0AAD8SIV6_LOLMU</name>
<dbReference type="InterPro" id="IPR046349">
    <property type="entry name" value="C1-like_sf"/>
</dbReference>
<sequence length="82" mass="9197">MHYCCRLCGFDVHPVCSQLPVTTVSPLRPAHLLVLTVTTPVKCTRCSTSCVWRYWCVPCKVNLHPRCLLGTDQTPLLIPEGM</sequence>
<organism evidence="1 2">
    <name type="scientific">Lolium multiflorum</name>
    <name type="common">Italian ryegrass</name>
    <name type="synonym">Lolium perenne subsp. multiflorum</name>
    <dbReference type="NCBI Taxonomy" id="4521"/>
    <lineage>
        <taxon>Eukaryota</taxon>
        <taxon>Viridiplantae</taxon>
        <taxon>Streptophyta</taxon>
        <taxon>Embryophyta</taxon>
        <taxon>Tracheophyta</taxon>
        <taxon>Spermatophyta</taxon>
        <taxon>Magnoliopsida</taxon>
        <taxon>Liliopsida</taxon>
        <taxon>Poales</taxon>
        <taxon>Poaceae</taxon>
        <taxon>BOP clade</taxon>
        <taxon>Pooideae</taxon>
        <taxon>Poodae</taxon>
        <taxon>Poeae</taxon>
        <taxon>Poeae Chloroplast Group 2 (Poeae type)</taxon>
        <taxon>Loliodinae</taxon>
        <taxon>Loliinae</taxon>
        <taxon>Lolium</taxon>
    </lineage>
</organism>
<reference evidence="1" key="1">
    <citation type="submission" date="2023-07" db="EMBL/GenBank/DDBJ databases">
        <title>A chromosome-level genome assembly of Lolium multiflorum.</title>
        <authorList>
            <person name="Chen Y."/>
            <person name="Copetti D."/>
            <person name="Kolliker R."/>
            <person name="Studer B."/>
        </authorList>
    </citation>
    <scope>NUCLEOTIDE SEQUENCE</scope>
    <source>
        <strain evidence="1">02402/16</strain>
        <tissue evidence="1">Leaf</tissue>
    </source>
</reference>
<gene>
    <name evidence="1" type="ORF">QYE76_070016</name>
</gene>
<dbReference type="PANTHER" id="PTHR47841">
    <property type="entry name" value="DIACYLGLYCEROL KINASE THETA-LIKE-RELATED"/>
    <property type="match status" value="1"/>
</dbReference>
<dbReference type="PANTHER" id="PTHR47841:SF16">
    <property type="entry name" value="DC1 DOMAIN-CONTAINING PROTEIN"/>
    <property type="match status" value="1"/>
</dbReference>
<evidence type="ECO:0000313" key="2">
    <source>
        <dbReference type="Proteomes" id="UP001231189"/>
    </source>
</evidence>
<dbReference type="SUPFAM" id="SSF57889">
    <property type="entry name" value="Cysteine-rich domain"/>
    <property type="match status" value="1"/>
</dbReference>
<comment type="caution">
    <text evidence="1">The sequence shown here is derived from an EMBL/GenBank/DDBJ whole genome shotgun (WGS) entry which is preliminary data.</text>
</comment>
<evidence type="ECO:0008006" key="3">
    <source>
        <dbReference type="Google" id="ProtNLM"/>
    </source>
</evidence>
<dbReference type="AlphaFoldDB" id="A0AAD8SIV6"/>